<dbReference type="InterPro" id="IPR012902">
    <property type="entry name" value="N_methyl_site"/>
</dbReference>
<keyword evidence="3" id="KW-0281">Fimbrium</keyword>
<evidence type="ECO:0000313" key="7">
    <source>
        <dbReference type="Proteomes" id="UP000054859"/>
    </source>
</evidence>
<dbReference type="OrthoDB" id="115249at2"/>
<evidence type="ECO:0000256" key="4">
    <source>
        <dbReference type="SAM" id="Phobius"/>
    </source>
</evidence>
<keyword evidence="4" id="KW-1133">Transmembrane helix</keyword>
<gene>
    <name evidence="6" type="primary">pilE</name>
    <name evidence="5" type="ORF">Lade_0132</name>
    <name evidence="6" type="ORF">NCTC12735_00315</name>
</gene>
<dbReference type="Proteomes" id="UP000281170">
    <property type="component" value="Plasmid 9"/>
</dbReference>
<dbReference type="RefSeq" id="WP_058461233.1">
    <property type="nucleotide sequence ID" value="NZ_CAAAHS010000003.1"/>
</dbReference>
<dbReference type="EMBL" id="LNKA01000001">
    <property type="protein sequence ID" value="KTC65474.1"/>
    <property type="molecule type" value="Genomic_DNA"/>
</dbReference>
<dbReference type="Gene3D" id="3.30.700.10">
    <property type="entry name" value="Glycoprotein, Type 4 Pilin"/>
    <property type="match status" value="1"/>
</dbReference>
<dbReference type="KEGG" id="ladl:NCTC12735_00315"/>
<reference evidence="6 8" key="2">
    <citation type="submission" date="2018-12" db="EMBL/GenBank/DDBJ databases">
        <authorList>
            <consortium name="Pathogen Informatics"/>
        </authorList>
    </citation>
    <scope>NUCLEOTIDE SEQUENCE [LARGE SCALE GENOMIC DNA]</scope>
    <source>
        <strain evidence="6 8">NCTC12735</strain>
        <plasmid evidence="8">9</plasmid>
    </source>
</reference>
<dbReference type="GO" id="GO:0043107">
    <property type="term" value="P:type IV pilus-dependent motility"/>
    <property type="evidence" value="ECO:0007669"/>
    <property type="project" value="TreeGrafter"/>
</dbReference>
<comment type="similarity">
    <text evidence="1 3">Belongs to the N-Me-Phe pilin family.</text>
</comment>
<dbReference type="PANTHER" id="PTHR30093">
    <property type="entry name" value="GENERAL SECRETION PATHWAY PROTEIN G"/>
    <property type="match status" value="1"/>
</dbReference>
<dbReference type="NCBIfam" id="TIGR02532">
    <property type="entry name" value="IV_pilin_GFxxxE"/>
    <property type="match status" value="1"/>
</dbReference>
<keyword evidence="4" id="KW-0472">Membrane</keyword>
<name>A0A0W0R354_9GAMM</name>
<keyword evidence="4" id="KW-0812">Transmembrane</keyword>
<dbReference type="InterPro" id="IPR001082">
    <property type="entry name" value="Pilin"/>
</dbReference>
<dbReference type="PROSITE" id="PS00409">
    <property type="entry name" value="PROKAR_NTER_METHYL"/>
    <property type="match status" value="1"/>
</dbReference>
<dbReference type="PATRIC" id="fig|45056.6.peg.135"/>
<dbReference type="STRING" id="45056.Lade_0132"/>
<protein>
    <submittedName>
        <fullName evidence="5">Fimbrial protein, type IV pilin, PilE</fullName>
    </submittedName>
</protein>
<feature type="transmembrane region" description="Helical" evidence="4">
    <location>
        <begin position="6"/>
        <end position="29"/>
    </location>
</feature>
<keyword evidence="2" id="KW-0488">Methylation</keyword>
<dbReference type="GO" id="GO:0007155">
    <property type="term" value="P:cell adhesion"/>
    <property type="evidence" value="ECO:0007669"/>
    <property type="project" value="InterPro"/>
</dbReference>
<proteinExistence type="inferred from homology"/>
<dbReference type="PANTHER" id="PTHR30093:SF34">
    <property type="entry name" value="PREPILIN PEPTIDASE-DEPENDENT PROTEIN D"/>
    <property type="match status" value="1"/>
</dbReference>
<sequence>MKEKGFTLIELMIVVAIIGILAAVAIPAYQDYTVRARVSEGLNLASSAKLAVSETALSNGGNLPANNADAGYGGLTAGNPNVSSIAIGNAGVITITYTAAAGNGTLTLTPTVQATGEVTWDCGGAADTLLAKYRPANCR</sequence>
<dbReference type="Proteomes" id="UP000054859">
    <property type="component" value="Unassembled WGS sequence"/>
</dbReference>
<dbReference type="AlphaFoldDB" id="A0A0W0R354"/>
<dbReference type="InterPro" id="IPR045584">
    <property type="entry name" value="Pilin-like"/>
</dbReference>
<organism evidence="5 7">
    <name type="scientific">Legionella adelaidensis</name>
    <dbReference type="NCBI Taxonomy" id="45056"/>
    <lineage>
        <taxon>Bacteria</taxon>
        <taxon>Pseudomonadati</taxon>
        <taxon>Pseudomonadota</taxon>
        <taxon>Gammaproteobacteria</taxon>
        <taxon>Legionellales</taxon>
        <taxon>Legionellaceae</taxon>
        <taxon>Legionella</taxon>
    </lineage>
</organism>
<evidence type="ECO:0000313" key="6">
    <source>
        <dbReference type="EMBL" id="VEH84705.1"/>
    </source>
</evidence>
<evidence type="ECO:0000256" key="1">
    <source>
        <dbReference type="ARBA" id="ARBA00005233"/>
    </source>
</evidence>
<keyword evidence="7" id="KW-1185">Reference proteome</keyword>
<keyword evidence="6" id="KW-0614">Plasmid</keyword>
<evidence type="ECO:0000313" key="8">
    <source>
        <dbReference type="Proteomes" id="UP000281170"/>
    </source>
</evidence>
<dbReference type="SUPFAM" id="SSF54523">
    <property type="entry name" value="Pili subunits"/>
    <property type="match status" value="1"/>
</dbReference>
<evidence type="ECO:0000256" key="3">
    <source>
        <dbReference type="RuleBase" id="RU000389"/>
    </source>
</evidence>
<evidence type="ECO:0000313" key="5">
    <source>
        <dbReference type="EMBL" id="KTC65474.1"/>
    </source>
</evidence>
<reference evidence="5 7" key="1">
    <citation type="submission" date="2015-11" db="EMBL/GenBank/DDBJ databases">
        <title>Identification of large and diverse effector repertoires of 38 Legionella species.</title>
        <authorList>
            <person name="Burstein D."/>
            <person name="Amaro F."/>
            <person name="Zusman T."/>
            <person name="Lifshitz Z."/>
            <person name="Cohen O."/>
            <person name="Gilbert J.A."/>
            <person name="Pupko T."/>
            <person name="Shuman H.A."/>
            <person name="Segal G."/>
        </authorList>
    </citation>
    <scope>NUCLEOTIDE SEQUENCE [LARGE SCALE GENOMIC DNA]</scope>
    <source>
        <strain evidence="5 7">1762-AUS-E</strain>
    </source>
</reference>
<evidence type="ECO:0000256" key="2">
    <source>
        <dbReference type="ARBA" id="ARBA00022481"/>
    </source>
</evidence>
<geneLocation type="plasmid" evidence="6 8">
    <name>9</name>
</geneLocation>
<dbReference type="Pfam" id="PF07963">
    <property type="entry name" value="N_methyl"/>
    <property type="match status" value="1"/>
</dbReference>
<dbReference type="Pfam" id="PF00114">
    <property type="entry name" value="Pilin"/>
    <property type="match status" value="1"/>
</dbReference>
<accession>A0A0W0R354</accession>
<dbReference type="GO" id="GO:0044096">
    <property type="term" value="C:type IV pilus"/>
    <property type="evidence" value="ECO:0007669"/>
    <property type="project" value="TreeGrafter"/>
</dbReference>
<dbReference type="EMBL" id="LR134418">
    <property type="protein sequence ID" value="VEH84705.1"/>
    <property type="molecule type" value="Genomic_DNA"/>
</dbReference>